<gene>
    <name evidence="2" type="primary">GTF2IRD2_91</name>
    <name evidence="2" type="ORF">TNCV_2396541</name>
</gene>
<dbReference type="AlphaFoldDB" id="A0A8X6VRR4"/>
<evidence type="ECO:0000259" key="1">
    <source>
        <dbReference type="Pfam" id="PF20700"/>
    </source>
</evidence>
<feature type="domain" description="Mutator-like transposase" evidence="1">
    <location>
        <begin position="4"/>
        <end position="58"/>
    </location>
</feature>
<dbReference type="InterPro" id="IPR049012">
    <property type="entry name" value="Mutator_transp_dom"/>
</dbReference>
<evidence type="ECO:0000313" key="3">
    <source>
        <dbReference type="Proteomes" id="UP000887159"/>
    </source>
</evidence>
<comment type="caution">
    <text evidence="2">The sequence shown here is derived from an EMBL/GenBank/DDBJ whole genome shotgun (WGS) entry which is preliminary data.</text>
</comment>
<dbReference type="EMBL" id="BMAU01021349">
    <property type="protein sequence ID" value="GFY18425.1"/>
    <property type="molecule type" value="Genomic_DNA"/>
</dbReference>
<reference evidence="2" key="1">
    <citation type="submission" date="2020-08" db="EMBL/GenBank/DDBJ databases">
        <title>Multicomponent nature underlies the extraordinary mechanical properties of spider dragline silk.</title>
        <authorList>
            <person name="Kono N."/>
            <person name="Nakamura H."/>
            <person name="Mori M."/>
            <person name="Yoshida Y."/>
            <person name="Ohtoshi R."/>
            <person name="Malay A.D."/>
            <person name="Moran D.A.P."/>
            <person name="Tomita M."/>
            <person name="Numata K."/>
            <person name="Arakawa K."/>
        </authorList>
    </citation>
    <scope>NUCLEOTIDE SEQUENCE</scope>
</reference>
<keyword evidence="3" id="KW-1185">Reference proteome</keyword>
<name>A0A8X6VRR4_TRICX</name>
<proteinExistence type="predicted"/>
<dbReference type="Pfam" id="PF20700">
    <property type="entry name" value="Mutator"/>
    <property type="match status" value="1"/>
</dbReference>
<accession>A0A8X6VRR4</accession>
<dbReference type="Proteomes" id="UP000887159">
    <property type="component" value="Unassembled WGS sequence"/>
</dbReference>
<sequence length="339" mass="38265">MHKENCNANHFGNSGSMEVSGAIEIFQSSESLHGLLCTKFLGDGDSRAYKAVKEMQPYGDTDDHGRLTDAEIDKLQRYYGLAIRNNTGSINSMKQVIWATYFHKASTDAYPQHGLCPTNEDTCCEYNRAITNGEVYKQKNTLPSEMHNCIKNVYWELTTPNHLAKCLHGMMIVSNDWCFTEVEQVLQSVRFIHQLNKGVYEGVLVSPQVIGEDGNGVDNARAKITFFYICLYCQRIKDVPLSRNTMKDRILKLAENVTDQQKNDINSGFISLCLDESIDTTKSARLAVFARYCVENIIKEELIAITSLLTTTKDTDICTAVRNSLAEKEIDLKKLFSNH</sequence>
<protein>
    <submittedName>
        <fullName evidence="2">General transcription factor II-I repeat domain-containing protein 2A</fullName>
    </submittedName>
</protein>
<dbReference type="PANTHER" id="PTHR45913:SF5">
    <property type="entry name" value="GENERAL TRANSCRIPTION FACTOR II-I REPEAT DOMAIN-CONTAINING PROTEIN 2A-LIKE PROTEIN"/>
    <property type="match status" value="1"/>
</dbReference>
<evidence type="ECO:0000313" key="2">
    <source>
        <dbReference type="EMBL" id="GFY18425.1"/>
    </source>
</evidence>
<organism evidence="2 3">
    <name type="scientific">Trichonephila clavipes</name>
    <name type="common">Golden silk orbweaver</name>
    <name type="synonym">Nephila clavipes</name>
    <dbReference type="NCBI Taxonomy" id="2585209"/>
    <lineage>
        <taxon>Eukaryota</taxon>
        <taxon>Metazoa</taxon>
        <taxon>Ecdysozoa</taxon>
        <taxon>Arthropoda</taxon>
        <taxon>Chelicerata</taxon>
        <taxon>Arachnida</taxon>
        <taxon>Araneae</taxon>
        <taxon>Araneomorphae</taxon>
        <taxon>Entelegynae</taxon>
        <taxon>Araneoidea</taxon>
        <taxon>Nephilidae</taxon>
        <taxon>Trichonephila</taxon>
    </lineage>
</organism>
<dbReference type="PANTHER" id="PTHR45913">
    <property type="entry name" value="EPM2A-INTERACTING PROTEIN 1"/>
    <property type="match status" value="1"/>
</dbReference>